<comment type="caution">
    <text evidence="1">The sequence shown here is derived from an EMBL/GenBank/DDBJ whole genome shotgun (WGS) entry which is preliminary data.</text>
</comment>
<accession>A0ACB9BJM7</accession>
<organism evidence="1 2">
    <name type="scientific">Cichorium intybus</name>
    <name type="common">Chicory</name>
    <dbReference type="NCBI Taxonomy" id="13427"/>
    <lineage>
        <taxon>Eukaryota</taxon>
        <taxon>Viridiplantae</taxon>
        <taxon>Streptophyta</taxon>
        <taxon>Embryophyta</taxon>
        <taxon>Tracheophyta</taxon>
        <taxon>Spermatophyta</taxon>
        <taxon>Magnoliopsida</taxon>
        <taxon>eudicotyledons</taxon>
        <taxon>Gunneridae</taxon>
        <taxon>Pentapetalae</taxon>
        <taxon>asterids</taxon>
        <taxon>campanulids</taxon>
        <taxon>Asterales</taxon>
        <taxon>Asteraceae</taxon>
        <taxon>Cichorioideae</taxon>
        <taxon>Cichorieae</taxon>
        <taxon>Cichoriinae</taxon>
        <taxon>Cichorium</taxon>
    </lineage>
</organism>
<reference evidence="1 2" key="2">
    <citation type="journal article" date="2022" name="Mol. Ecol. Resour.">
        <title>The genomes of chicory, endive, great burdock and yacon provide insights into Asteraceae paleo-polyploidization history and plant inulin production.</title>
        <authorList>
            <person name="Fan W."/>
            <person name="Wang S."/>
            <person name="Wang H."/>
            <person name="Wang A."/>
            <person name="Jiang F."/>
            <person name="Liu H."/>
            <person name="Zhao H."/>
            <person name="Xu D."/>
            <person name="Zhang Y."/>
        </authorList>
    </citation>
    <scope>NUCLEOTIDE SEQUENCE [LARGE SCALE GENOMIC DNA]</scope>
    <source>
        <strain evidence="2">cv. Punajuju</strain>
        <tissue evidence="1">Leaves</tissue>
    </source>
</reference>
<protein>
    <submittedName>
        <fullName evidence="1">Uncharacterized protein</fullName>
    </submittedName>
</protein>
<dbReference type="Proteomes" id="UP001055811">
    <property type="component" value="Linkage Group LG06"/>
</dbReference>
<keyword evidence="2" id="KW-1185">Reference proteome</keyword>
<evidence type="ECO:0000313" key="2">
    <source>
        <dbReference type="Proteomes" id="UP001055811"/>
    </source>
</evidence>
<reference evidence="2" key="1">
    <citation type="journal article" date="2022" name="Mol. Ecol. Resour.">
        <title>The genomes of chicory, endive, great burdock and yacon provide insights into Asteraceae palaeo-polyploidization history and plant inulin production.</title>
        <authorList>
            <person name="Fan W."/>
            <person name="Wang S."/>
            <person name="Wang H."/>
            <person name="Wang A."/>
            <person name="Jiang F."/>
            <person name="Liu H."/>
            <person name="Zhao H."/>
            <person name="Xu D."/>
            <person name="Zhang Y."/>
        </authorList>
    </citation>
    <scope>NUCLEOTIDE SEQUENCE [LARGE SCALE GENOMIC DNA]</scope>
    <source>
        <strain evidence="2">cv. Punajuju</strain>
    </source>
</reference>
<evidence type="ECO:0000313" key="1">
    <source>
        <dbReference type="EMBL" id="KAI3722218.1"/>
    </source>
</evidence>
<name>A0ACB9BJM7_CICIN</name>
<sequence>MSILLPQLLLLPFNNLQKLSIKCFNCVFFGASNHPPLLAPPSFLSFLPFIYNTHDPILHKTRCLNCPQPNPTTVFGCLLCTLPFNFPSTTSFPKHSFF</sequence>
<proteinExistence type="predicted"/>
<dbReference type="EMBL" id="CM042014">
    <property type="protein sequence ID" value="KAI3722218.1"/>
    <property type="molecule type" value="Genomic_DNA"/>
</dbReference>
<gene>
    <name evidence="1" type="ORF">L2E82_33249</name>
</gene>